<evidence type="ECO:0000256" key="2">
    <source>
        <dbReference type="ARBA" id="ARBA00023125"/>
    </source>
</evidence>
<evidence type="ECO:0000313" key="6">
    <source>
        <dbReference type="EMBL" id="MBB5705089.1"/>
    </source>
</evidence>
<dbReference type="Proteomes" id="UP000537161">
    <property type="component" value="Unassembled WGS sequence"/>
</dbReference>
<evidence type="ECO:0000256" key="3">
    <source>
        <dbReference type="ARBA" id="ARBA00023163"/>
    </source>
</evidence>
<dbReference type="Pfam" id="PF00440">
    <property type="entry name" value="TetR_N"/>
    <property type="match status" value="1"/>
</dbReference>
<dbReference type="InterPro" id="IPR009057">
    <property type="entry name" value="Homeodomain-like_sf"/>
</dbReference>
<evidence type="ECO:0000256" key="4">
    <source>
        <dbReference type="PROSITE-ProRule" id="PRU00335"/>
    </source>
</evidence>
<sequence>MIAAADQFIRYGFARTTMGDIARAADMSRPALYLLFPGKEELFEAAVTHLNRIRMAEIRGALTRASSLSERLFIACDLWLVQVFDLQRRTPDARDMDDLSIPVVRRVYAELEALIAELIDADTAKPLPANAEMLARGLVFAVRGFGAAAEDVDIFRSMTRLHVDLLCRALAPRD</sequence>
<proteinExistence type="predicted"/>
<reference evidence="6 7" key="1">
    <citation type="submission" date="2020-08" db="EMBL/GenBank/DDBJ databases">
        <title>Genomic Encyclopedia of Type Strains, Phase IV (KMG-IV): sequencing the most valuable type-strain genomes for metagenomic binning, comparative biology and taxonomic classification.</title>
        <authorList>
            <person name="Goeker M."/>
        </authorList>
    </citation>
    <scope>NUCLEOTIDE SEQUENCE [LARGE SCALE GENOMIC DNA]</scope>
    <source>
        <strain evidence="6 7">DSM 27163</strain>
    </source>
</reference>
<comment type="caution">
    <text evidence="6">The sequence shown here is derived from an EMBL/GenBank/DDBJ whole genome shotgun (WGS) entry which is preliminary data.</text>
</comment>
<dbReference type="EMBL" id="JACIJH010000001">
    <property type="protein sequence ID" value="MBB5705089.1"/>
    <property type="molecule type" value="Genomic_DNA"/>
</dbReference>
<dbReference type="PROSITE" id="PS50977">
    <property type="entry name" value="HTH_TETR_2"/>
    <property type="match status" value="1"/>
</dbReference>
<evidence type="ECO:0000259" key="5">
    <source>
        <dbReference type="PROSITE" id="PS50977"/>
    </source>
</evidence>
<dbReference type="PANTHER" id="PTHR47506">
    <property type="entry name" value="TRANSCRIPTIONAL REGULATORY PROTEIN"/>
    <property type="match status" value="1"/>
</dbReference>
<name>A0A7W9EP44_9SPHN</name>
<keyword evidence="1" id="KW-0805">Transcription regulation</keyword>
<dbReference type="GO" id="GO:0003677">
    <property type="term" value="F:DNA binding"/>
    <property type="evidence" value="ECO:0007669"/>
    <property type="project" value="UniProtKB-UniRule"/>
</dbReference>
<dbReference type="PANTHER" id="PTHR47506:SF1">
    <property type="entry name" value="HTH-TYPE TRANSCRIPTIONAL REGULATOR YJDC"/>
    <property type="match status" value="1"/>
</dbReference>
<keyword evidence="3" id="KW-0804">Transcription</keyword>
<accession>A0A7W9EP44</accession>
<dbReference type="Gene3D" id="1.10.357.10">
    <property type="entry name" value="Tetracycline Repressor, domain 2"/>
    <property type="match status" value="1"/>
</dbReference>
<dbReference type="AlphaFoldDB" id="A0A7W9EP44"/>
<keyword evidence="7" id="KW-1185">Reference proteome</keyword>
<feature type="domain" description="HTH tetR-type" evidence="5">
    <location>
        <begin position="1"/>
        <end position="54"/>
    </location>
</feature>
<keyword evidence="2 4" id="KW-0238">DNA-binding</keyword>
<dbReference type="SUPFAM" id="SSF46689">
    <property type="entry name" value="Homeodomain-like"/>
    <property type="match status" value="1"/>
</dbReference>
<evidence type="ECO:0000313" key="7">
    <source>
        <dbReference type="Proteomes" id="UP000537161"/>
    </source>
</evidence>
<organism evidence="6 7">
    <name type="scientific">Sphingopyxis panaciterrulae</name>
    <dbReference type="NCBI Taxonomy" id="462372"/>
    <lineage>
        <taxon>Bacteria</taxon>
        <taxon>Pseudomonadati</taxon>
        <taxon>Pseudomonadota</taxon>
        <taxon>Alphaproteobacteria</taxon>
        <taxon>Sphingomonadales</taxon>
        <taxon>Sphingomonadaceae</taxon>
        <taxon>Sphingopyxis</taxon>
    </lineage>
</organism>
<feature type="DNA-binding region" description="H-T-H motif" evidence="4">
    <location>
        <begin position="17"/>
        <end position="36"/>
    </location>
</feature>
<evidence type="ECO:0000256" key="1">
    <source>
        <dbReference type="ARBA" id="ARBA00023015"/>
    </source>
</evidence>
<dbReference type="InterPro" id="IPR001647">
    <property type="entry name" value="HTH_TetR"/>
</dbReference>
<protein>
    <submittedName>
        <fullName evidence="6">AcrR family transcriptional regulator</fullName>
    </submittedName>
</protein>
<dbReference type="RefSeq" id="WP_184094810.1">
    <property type="nucleotide sequence ID" value="NZ_JACIJH010000001.1"/>
</dbReference>
<gene>
    <name evidence="6" type="ORF">FHR21_000414</name>
</gene>